<evidence type="ECO:0000313" key="12">
    <source>
        <dbReference type="EMBL" id="KAF2666261.1"/>
    </source>
</evidence>
<dbReference type="Proteomes" id="UP000799302">
    <property type="component" value="Unassembled WGS sequence"/>
</dbReference>
<evidence type="ECO:0000256" key="9">
    <source>
        <dbReference type="PROSITE-ProRule" id="PRU00175"/>
    </source>
</evidence>
<dbReference type="AlphaFoldDB" id="A0A6A6U3U5"/>
<dbReference type="PANTHER" id="PTHR11685">
    <property type="entry name" value="RBR FAMILY RING FINGER AND IBR DOMAIN-CONTAINING"/>
    <property type="match status" value="1"/>
</dbReference>
<evidence type="ECO:0000256" key="7">
    <source>
        <dbReference type="ARBA" id="ARBA00022786"/>
    </source>
</evidence>
<dbReference type="InterPro" id="IPR013083">
    <property type="entry name" value="Znf_RING/FYVE/PHD"/>
</dbReference>
<evidence type="ECO:0000256" key="2">
    <source>
        <dbReference type="ARBA" id="ARBA00012251"/>
    </source>
</evidence>
<dbReference type="InterPro" id="IPR031127">
    <property type="entry name" value="E3_UB_ligase_RBR"/>
</dbReference>
<feature type="domain" description="RING-type" evidence="11">
    <location>
        <begin position="70"/>
        <end position="248"/>
    </location>
</feature>
<dbReference type="PROSITE" id="PS51873">
    <property type="entry name" value="TRIAD"/>
    <property type="match status" value="1"/>
</dbReference>
<keyword evidence="5" id="KW-0677">Repeat</keyword>
<dbReference type="InterPro" id="IPR044066">
    <property type="entry name" value="TRIAD_supradom"/>
</dbReference>
<dbReference type="SUPFAM" id="SSF57850">
    <property type="entry name" value="RING/U-box"/>
    <property type="match status" value="2"/>
</dbReference>
<organism evidence="12 13">
    <name type="scientific">Microthyrium microscopicum</name>
    <dbReference type="NCBI Taxonomy" id="703497"/>
    <lineage>
        <taxon>Eukaryota</taxon>
        <taxon>Fungi</taxon>
        <taxon>Dikarya</taxon>
        <taxon>Ascomycota</taxon>
        <taxon>Pezizomycotina</taxon>
        <taxon>Dothideomycetes</taxon>
        <taxon>Dothideomycetes incertae sedis</taxon>
        <taxon>Microthyriales</taxon>
        <taxon>Microthyriaceae</taxon>
        <taxon>Microthyrium</taxon>
    </lineage>
</organism>
<dbReference type="PROSITE" id="PS50089">
    <property type="entry name" value="ZF_RING_2"/>
    <property type="match status" value="1"/>
</dbReference>
<accession>A0A6A6U3U5</accession>
<evidence type="ECO:0000256" key="3">
    <source>
        <dbReference type="ARBA" id="ARBA00022679"/>
    </source>
</evidence>
<reference evidence="12" key="1">
    <citation type="journal article" date="2020" name="Stud. Mycol.">
        <title>101 Dothideomycetes genomes: a test case for predicting lifestyles and emergence of pathogens.</title>
        <authorList>
            <person name="Haridas S."/>
            <person name="Albert R."/>
            <person name="Binder M."/>
            <person name="Bloem J."/>
            <person name="Labutti K."/>
            <person name="Salamov A."/>
            <person name="Andreopoulos B."/>
            <person name="Baker S."/>
            <person name="Barry K."/>
            <person name="Bills G."/>
            <person name="Bluhm B."/>
            <person name="Cannon C."/>
            <person name="Castanera R."/>
            <person name="Culley D."/>
            <person name="Daum C."/>
            <person name="Ezra D."/>
            <person name="Gonzalez J."/>
            <person name="Henrissat B."/>
            <person name="Kuo A."/>
            <person name="Liang C."/>
            <person name="Lipzen A."/>
            <person name="Lutzoni F."/>
            <person name="Magnuson J."/>
            <person name="Mondo S."/>
            <person name="Nolan M."/>
            <person name="Ohm R."/>
            <person name="Pangilinan J."/>
            <person name="Park H.-J."/>
            <person name="Ramirez L."/>
            <person name="Alfaro M."/>
            <person name="Sun H."/>
            <person name="Tritt A."/>
            <person name="Yoshinaga Y."/>
            <person name="Zwiers L.-H."/>
            <person name="Turgeon B."/>
            <person name="Goodwin S."/>
            <person name="Spatafora J."/>
            <person name="Crous P."/>
            <person name="Grigoriev I."/>
        </authorList>
    </citation>
    <scope>NUCLEOTIDE SEQUENCE</scope>
    <source>
        <strain evidence="12">CBS 115976</strain>
    </source>
</reference>
<dbReference type="InterPro" id="IPR002867">
    <property type="entry name" value="IBR_dom"/>
</dbReference>
<dbReference type="GO" id="GO:0008270">
    <property type="term" value="F:zinc ion binding"/>
    <property type="evidence" value="ECO:0007669"/>
    <property type="project" value="UniProtKB-KW"/>
</dbReference>
<dbReference type="InterPro" id="IPR001841">
    <property type="entry name" value="Znf_RING"/>
</dbReference>
<name>A0A6A6U3U5_9PEZI</name>
<dbReference type="Pfam" id="PF01485">
    <property type="entry name" value="IBR"/>
    <property type="match status" value="1"/>
</dbReference>
<dbReference type="GO" id="GO:0061630">
    <property type="term" value="F:ubiquitin protein ligase activity"/>
    <property type="evidence" value="ECO:0007669"/>
    <property type="project" value="UniProtKB-EC"/>
</dbReference>
<keyword evidence="7" id="KW-0833">Ubl conjugation pathway</keyword>
<comment type="catalytic activity">
    <reaction evidence="1">
        <text>[E2 ubiquitin-conjugating enzyme]-S-ubiquitinyl-L-cysteine + [acceptor protein]-L-lysine = [E2 ubiquitin-conjugating enzyme]-L-cysteine + [acceptor protein]-N(6)-ubiquitinyl-L-lysine.</text>
        <dbReference type="EC" id="2.3.2.31"/>
    </reaction>
</comment>
<evidence type="ECO:0000313" key="13">
    <source>
        <dbReference type="Proteomes" id="UP000799302"/>
    </source>
</evidence>
<proteinExistence type="predicted"/>
<evidence type="ECO:0000256" key="5">
    <source>
        <dbReference type="ARBA" id="ARBA00022737"/>
    </source>
</evidence>
<feature type="domain" description="RING-type" evidence="10">
    <location>
        <begin position="74"/>
        <end position="118"/>
    </location>
</feature>
<dbReference type="CDD" id="cd22584">
    <property type="entry name" value="Rcat_RBR_unk"/>
    <property type="match status" value="1"/>
</dbReference>
<evidence type="ECO:0000256" key="4">
    <source>
        <dbReference type="ARBA" id="ARBA00022723"/>
    </source>
</evidence>
<keyword evidence="3" id="KW-0808">Transferase</keyword>
<dbReference type="Gene3D" id="3.30.40.10">
    <property type="entry name" value="Zinc/RING finger domain, C3HC4 (zinc finger)"/>
    <property type="match status" value="1"/>
</dbReference>
<evidence type="ECO:0000256" key="6">
    <source>
        <dbReference type="ARBA" id="ARBA00022771"/>
    </source>
</evidence>
<dbReference type="GO" id="GO:0016567">
    <property type="term" value="P:protein ubiquitination"/>
    <property type="evidence" value="ECO:0007669"/>
    <property type="project" value="InterPro"/>
</dbReference>
<evidence type="ECO:0000256" key="8">
    <source>
        <dbReference type="ARBA" id="ARBA00022833"/>
    </source>
</evidence>
<keyword evidence="4" id="KW-0479">Metal-binding</keyword>
<keyword evidence="13" id="KW-1185">Reference proteome</keyword>
<dbReference type="Gene3D" id="1.20.120.1750">
    <property type="match status" value="1"/>
</dbReference>
<keyword evidence="6 9" id="KW-0863">Zinc-finger</keyword>
<keyword evidence="8" id="KW-0862">Zinc</keyword>
<dbReference type="EC" id="2.3.2.31" evidence="2"/>
<dbReference type="EMBL" id="MU004239">
    <property type="protein sequence ID" value="KAF2666261.1"/>
    <property type="molecule type" value="Genomic_DNA"/>
</dbReference>
<dbReference type="OrthoDB" id="9977870at2759"/>
<gene>
    <name evidence="12" type="ORF">BT63DRAFT_54129</name>
</gene>
<evidence type="ECO:0000259" key="10">
    <source>
        <dbReference type="PROSITE" id="PS50089"/>
    </source>
</evidence>
<sequence length="256" mass="28866">MTFRLNEDAEDSATVSVDSIVDTEYVKQMEEFVATNGELSSQSSSTLQVDGLTAIAFQEEQRVALDALTPLADCEVCSEAISFHQRVRLPCGHIFCVDCTLEYFRRATKDEVLYPPMCCTRQISLLLIRKDMPDDLSRAYEKAKLEFATLDRTYCANPACGQFVPPTFIVDQQATCSHCDTVTHATARDKAMEATQALADLNGWKTCYQCNRIVELNFGCYHMTCPCKAEFCYLCGAKWKTCDCSRWNEDRLLGPR</sequence>
<evidence type="ECO:0000256" key="1">
    <source>
        <dbReference type="ARBA" id="ARBA00001798"/>
    </source>
</evidence>
<evidence type="ECO:0000259" key="11">
    <source>
        <dbReference type="PROSITE" id="PS51873"/>
    </source>
</evidence>
<protein>
    <recommendedName>
        <fullName evidence="2">RBR-type E3 ubiquitin transferase</fullName>
        <ecNumber evidence="2">2.3.2.31</ecNumber>
    </recommendedName>
</protein>